<sequence length="87" mass="9055">MSGTPEILNPRPDLAAGVPVDAAGYARDKVTAVAEYAPADGPRSIAAHAGLDVNGTPVNAQATAGTYREAVDLLHDRLRHRLANLGR</sequence>
<dbReference type="RefSeq" id="WP_033429635.1">
    <property type="nucleotide sequence ID" value="NZ_CP034550.1"/>
</dbReference>
<dbReference type="EMBL" id="CP034550">
    <property type="protein sequence ID" value="QFZ19670.1"/>
    <property type="molecule type" value="Genomic_DNA"/>
</dbReference>
<reference evidence="2" key="1">
    <citation type="journal article" date="2021" name="Curr. Microbiol.">
        <title>Complete genome of nocamycin-producing strain Saccharothrix syringae NRRL B-16468 reveals the biosynthetic potential for secondary metabolites.</title>
        <authorList>
            <person name="Mo X."/>
            <person name="Yang S."/>
        </authorList>
    </citation>
    <scope>NUCLEOTIDE SEQUENCE [LARGE SCALE GENOMIC DNA]</scope>
    <source>
        <strain evidence="2">ATCC 51364 / DSM 43886 / JCM 6844 / KCTC 9398 / NBRC 14523 / NRRL B-16468 / INA 2240</strain>
    </source>
</reference>
<accession>A0A5Q0H1L0</accession>
<dbReference type="KEGG" id="ssyi:EKG83_21545"/>
<dbReference type="Proteomes" id="UP000325787">
    <property type="component" value="Chromosome"/>
</dbReference>
<proteinExistence type="predicted"/>
<name>A0A5Q0H1L0_SACSY</name>
<evidence type="ECO:0000313" key="1">
    <source>
        <dbReference type="EMBL" id="QFZ19670.1"/>
    </source>
</evidence>
<organism evidence="1 2">
    <name type="scientific">Saccharothrix syringae</name>
    <name type="common">Nocardiopsis syringae</name>
    <dbReference type="NCBI Taxonomy" id="103733"/>
    <lineage>
        <taxon>Bacteria</taxon>
        <taxon>Bacillati</taxon>
        <taxon>Actinomycetota</taxon>
        <taxon>Actinomycetes</taxon>
        <taxon>Pseudonocardiales</taxon>
        <taxon>Pseudonocardiaceae</taxon>
        <taxon>Saccharothrix</taxon>
    </lineage>
</organism>
<dbReference type="AlphaFoldDB" id="A0A5Q0H1L0"/>
<gene>
    <name evidence="1" type="ORF">EKG83_21545</name>
</gene>
<dbReference type="OrthoDB" id="3692115at2"/>
<evidence type="ECO:0000313" key="2">
    <source>
        <dbReference type="Proteomes" id="UP000325787"/>
    </source>
</evidence>
<keyword evidence="2" id="KW-1185">Reference proteome</keyword>
<protein>
    <submittedName>
        <fullName evidence="1">Uncharacterized protein</fullName>
    </submittedName>
</protein>